<proteinExistence type="predicted"/>
<comment type="caution">
    <text evidence="2">The sequence shown here is derived from an EMBL/GenBank/DDBJ whole genome shotgun (WGS) entry which is preliminary data.</text>
</comment>
<reference evidence="2 3" key="1">
    <citation type="submission" date="2023-07" db="EMBL/GenBank/DDBJ databases">
        <title>Genomic Encyclopedia of Type Strains, Phase IV (KMG-IV): sequencing the most valuable type-strain genomes for metagenomic binning, comparative biology and taxonomic classification.</title>
        <authorList>
            <person name="Goeker M."/>
        </authorList>
    </citation>
    <scope>NUCLEOTIDE SEQUENCE [LARGE SCALE GENOMIC DNA]</scope>
    <source>
        <strain evidence="2 3">DSM 23494</strain>
    </source>
</reference>
<feature type="region of interest" description="Disordered" evidence="1">
    <location>
        <begin position="146"/>
        <end position="202"/>
    </location>
</feature>
<evidence type="ECO:0000313" key="3">
    <source>
        <dbReference type="Proteomes" id="UP001238088"/>
    </source>
</evidence>
<gene>
    <name evidence="2" type="ORF">J2S17_001345</name>
</gene>
<dbReference type="RefSeq" id="WP_307473058.1">
    <property type="nucleotide sequence ID" value="NZ_JAUSUB010000004.1"/>
</dbReference>
<name>A0ABU0ADZ5_9BACI</name>
<sequence length="202" mass="21031">MFPGPRPPFQGGMPPNQFMNLMQGRPQAGGGMMRNAPMPRAGGAAGGARGGGLLSRILGGGSQARGAAGAASSLGSRAIGGAGSSGSGILQTLTNPGAINGFLSNTQKFLNTAGQIGPMVQQYGPMVRNIPSMWKLYRSLKNMPDADVTEDTTEEKSKTSKSKKPKEKKLAIKSESETQTVNEKPKRAKSPNKGESAPKLYI</sequence>
<organism evidence="2 3">
    <name type="scientific">Cytobacillus purgationiresistens</name>
    <dbReference type="NCBI Taxonomy" id="863449"/>
    <lineage>
        <taxon>Bacteria</taxon>
        <taxon>Bacillati</taxon>
        <taxon>Bacillota</taxon>
        <taxon>Bacilli</taxon>
        <taxon>Bacillales</taxon>
        <taxon>Bacillaceae</taxon>
        <taxon>Cytobacillus</taxon>
    </lineage>
</organism>
<dbReference type="Pfam" id="PF14181">
    <property type="entry name" value="YqfQ"/>
    <property type="match status" value="1"/>
</dbReference>
<protein>
    <recommendedName>
        <fullName evidence="4">YqfQ-like protein</fullName>
    </recommendedName>
</protein>
<accession>A0ABU0ADZ5</accession>
<evidence type="ECO:0000256" key="1">
    <source>
        <dbReference type="SAM" id="MobiDB-lite"/>
    </source>
</evidence>
<evidence type="ECO:0000313" key="2">
    <source>
        <dbReference type="EMBL" id="MDQ0269474.1"/>
    </source>
</evidence>
<dbReference type="EMBL" id="JAUSUB010000004">
    <property type="protein sequence ID" value="MDQ0269474.1"/>
    <property type="molecule type" value="Genomic_DNA"/>
</dbReference>
<evidence type="ECO:0008006" key="4">
    <source>
        <dbReference type="Google" id="ProtNLM"/>
    </source>
</evidence>
<keyword evidence="3" id="KW-1185">Reference proteome</keyword>
<dbReference type="InterPro" id="IPR025571">
    <property type="entry name" value="YqfQ"/>
</dbReference>
<dbReference type="Proteomes" id="UP001238088">
    <property type="component" value="Unassembled WGS sequence"/>
</dbReference>